<dbReference type="PANTHER" id="PTHR43422:SF3">
    <property type="entry name" value="THIAMINE THIAZOLE SYNTHASE"/>
    <property type="match status" value="1"/>
</dbReference>
<keyword evidence="3" id="KW-1185">Reference proteome</keyword>
<dbReference type="InterPro" id="IPR036188">
    <property type="entry name" value="FAD/NAD-bd_sf"/>
</dbReference>
<dbReference type="Pfam" id="PF01494">
    <property type="entry name" value="FAD_binding_3"/>
    <property type="match status" value="1"/>
</dbReference>
<evidence type="ECO:0000313" key="2">
    <source>
        <dbReference type="EMBL" id="WNG48884.1"/>
    </source>
</evidence>
<dbReference type="SUPFAM" id="SSF51905">
    <property type="entry name" value="FAD/NAD(P)-binding domain"/>
    <property type="match status" value="1"/>
</dbReference>
<accession>A0ABY9X0K6</accession>
<gene>
    <name evidence="2" type="ORF">F0U60_35800</name>
</gene>
<evidence type="ECO:0000259" key="1">
    <source>
        <dbReference type="Pfam" id="PF01494"/>
    </source>
</evidence>
<feature type="domain" description="FAD-binding" evidence="1">
    <location>
        <begin position="12"/>
        <end position="343"/>
    </location>
</feature>
<dbReference type="InterPro" id="IPR002938">
    <property type="entry name" value="FAD-bd"/>
</dbReference>
<reference evidence="2 3" key="1">
    <citation type="submission" date="2019-08" db="EMBL/GenBank/DDBJ databases">
        <title>Archangium and Cystobacter genomes.</title>
        <authorList>
            <person name="Chen I.-C.K."/>
            <person name="Wielgoss S."/>
        </authorList>
    </citation>
    <scope>NUCLEOTIDE SEQUENCE [LARGE SCALE GENOMIC DNA]</scope>
    <source>
        <strain evidence="2 3">Cbm 6</strain>
    </source>
</reference>
<dbReference type="Proteomes" id="UP001611383">
    <property type="component" value="Chromosome"/>
</dbReference>
<dbReference type="EMBL" id="CP043494">
    <property type="protein sequence ID" value="WNG48884.1"/>
    <property type="molecule type" value="Genomic_DNA"/>
</dbReference>
<proteinExistence type="predicted"/>
<sequence length="468" mass="52368">MSSSARRRYGHAVVIGSSMAGLVNARVLADHFEKVTVLERDERPAGPEPRKGAPQGQHVHLLLEAGKRVLEELFPGLTRETQGSGMNVIDSSRDMAWQHFGVWKVRVPSGIESVLCTRPYLEWSVFQRVKALPQVEIRENVTVEALCTDAEKTRITGVKVKGPGGEETLEADLLVDASGRGSRSPRWLEELGYGRPEEEKIGIDLAYTSRLYKRPAGFQDDWKLLVQYPRAPEGWRAGFISHVEGDRWIVSVNGYFGDHAPTDDKGFLEFARSLPRPGLYDYIQDAEPLTAPVTHKIPTSRWLHYERLPRFPERLIVTGDAVCAFNPIFGQGMTTASLGAKLLGELLTGKEPHTPGDLNRASEQFRRKLPGIIRVPWFMTSVMDMHYPQATGTRPPGVGILHWFFGRLIELTSVDANVYHQFLRVLHMRDGLESLLQPGMALPLLAYGAKSLFVPLAERANVHRMPQA</sequence>
<evidence type="ECO:0000313" key="3">
    <source>
        <dbReference type="Proteomes" id="UP001611383"/>
    </source>
</evidence>
<dbReference type="Gene3D" id="3.50.50.60">
    <property type="entry name" value="FAD/NAD(P)-binding domain"/>
    <property type="match status" value="1"/>
</dbReference>
<organism evidence="2 3">
    <name type="scientific">Archangium minus</name>
    <dbReference type="NCBI Taxonomy" id="83450"/>
    <lineage>
        <taxon>Bacteria</taxon>
        <taxon>Pseudomonadati</taxon>
        <taxon>Myxococcota</taxon>
        <taxon>Myxococcia</taxon>
        <taxon>Myxococcales</taxon>
        <taxon>Cystobacterineae</taxon>
        <taxon>Archangiaceae</taxon>
        <taxon>Archangium</taxon>
    </lineage>
</organism>
<dbReference type="RefSeq" id="WP_395806549.1">
    <property type="nucleotide sequence ID" value="NZ_CP043494.1"/>
</dbReference>
<dbReference type="PANTHER" id="PTHR43422">
    <property type="entry name" value="THIAMINE THIAZOLE SYNTHASE"/>
    <property type="match status" value="1"/>
</dbReference>
<name>A0ABY9X0K6_9BACT</name>
<protein>
    <recommendedName>
        <fullName evidence="1">FAD-binding domain-containing protein</fullName>
    </recommendedName>
</protein>